<evidence type="ECO:0000256" key="11">
    <source>
        <dbReference type="RuleBase" id="RU003657"/>
    </source>
</evidence>
<evidence type="ECO:0000313" key="12">
    <source>
        <dbReference type="EMBL" id="OGH78539.1"/>
    </source>
</evidence>
<dbReference type="InterPro" id="IPR013785">
    <property type="entry name" value="Aldolase_TIM"/>
</dbReference>
<evidence type="ECO:0000256" key="8">
    <source>
        <dbReference type="ARBA" id="ARBA00025475"/>
    </source>
</evidence>
<dbReference type="Proteomes" id="UP000177040">
    <property type="component" value="Unassembled WGS sequence"/>
</dbReference>
<evidence type="ECO:0000256" key="2">
    <source>
        <dbReference type="ARBA" id="ARBA00009667"/>
    </source>
</evidence>
<evidence type="ECO:0000256" key="1">
    <source>
        <dbReference type="ARBA" id="ARBA00005091"/>
    </source>
</evidence>
<evidence type="ECO:0000256" key="3">
    <source>
        <dbReference type="ARBA" id="ARBA00011152"/>
    </source>
</evidence>
<comment type="pathway">
    <text evidence="1">Amino-acid biosynthesis; L-histidine biosynthesis; L-histidine from 5-phospho-alpha-D-ribose 1-diphosphate: step 5/9.</text>
</comment>
<evidence type="ECO:0000256" key="10">
    <source>
        <dbReference type="ARBA" id="ARBA00047838"/>
    </source>
</evidence>
<dbReference type="AlphaFoldDB" id="A0A1F6N3P6"/>
<comment type="function">
    <text evidence="8">IGPS catalyzes the conversion of PRFAR and glutamine to IGP, AICAR and glutamate. The HisF subunit catalyzes the cyclization activity that produces IGP and AICAR from PRFAR using the ammonia provided by the HisH subunit.</text>
</comment>
<evidence type="ECO:0000256" key="7">
    <source>
        <dbReference type="ARBA" id="ARBA00023239"/>
    </source>
</evidence>
<reference evidence="12 13" key="1">
    <citation type="journal article" date="2016" name="Nat. Commun.">
        <title>Thousands of microbial genomes shed light on interconnected biogeochemical processes in an aquifer system.</title>
        <authorList>
            <person name="Anantharaman K."/>
            <person name="Brown C.T."/>
            <person name="Hug L.A."/>
            <person name="Sharon I."/>
            <person name="Castelle C.J."/>
            <person name="Probst A.J."/>
            <person name="Thomas B.C."/>
            <person name="Singh A."/>
            <person name="Wilkins M.J."/>
            <person name="Karaoz U."/>
            <person name="Brodie E.L."/>
            <person name="Williams K.H."/>
            <person name="Hubbard S.S."/>
            <person name="Banfield J.F."/>
        </authorList>
    </citation>
    <scope>NUCLEOTIDE SEQUENCE [LARGE SCALE GENOMIC DNA]</scope>
</reference>
<comment type="catalytic activity">
    <reaction evidence="10">
        <text>5-[(5-phospho-1-deoxy-D-ribulos-1-ylimino)methylamino]-1-(5-phospho-beta-D-ribosyl)imidazole-4-carboxamide + L-glutamine = D-erythro-1-(imidazol-4-yl)glycerol 3-phosphate + 5-amino-1-(5-phospho-beta-D-ribosyl)imidazole-4-carboxamide + L-glutamate + H(+)</text>
        <dbReference type="Rhea" id="RHEA:24793"/>
        <dbReference type="ChEBI" id="CHEBI:15378"/>
        <dbReference type="ChEBI" id="CHEBI:29985"/>
        <dbReference type="ChEBI" id="CHEBI:58278"/>
        <dbReference type="ChEBI" id="CHEBI:58359"/>
        <dbReference type="ChEBI" id="CHEBI:58475"/>
        <dbReference type="ChEBI" id="CHEBI:58525"/>
        <dbReference type="EC" id="4.3.2.10"/>
    </reaction>
</comment>
<evidence type="ECO:0000256" key="6">
    <source>
        <dbReference type="ARBA" id="ARBA00023102"/>
    </source>
</evidence>
<dbReference type="GO" id="GO:0000105">
    <property type="term" value="P:L-histidine biosynthetic process"/>
    <property type="evidence" value="ECO:0007669"/>
    <property type="project" value="UniProtKB-UniPathway"/>
</dbReference>
<accession>A0A1F6N3P6</accession>
<evidence type="ECO:0000256" key="4">
    <source>
        <dbReference type="ARBA" id="ARBA00012809"/>
    </source>
</evidence>
<sequence>MLKRRIIPTLLLQNGRMIKTVNFAAFRDVGDPITAARVYNDMRADELIFLDITASTEAREALSTVITQVAEECFMPLAVGGGIRTVEDIRRTISSGADKVIINTAALENPDFIDMAVARFGSSTIVVSIDVRYNDQHEPIVFSHRGSQDTGRSAIAWAQEVTNRGAGEIMITSIEHEGTMKGLDFDLTATIIESVNVPVIAHGGVGSLADFKKAYDLGAMAVAAGSIFHFTDQSPIMTRNYLYNNGVVVRP</sequence>
<protein>
    <recommendedName>
        <fullName evidence="4">imidazole glycerol-phosphate synthase</fullName>
        <ecNumber evidence="4">4.3.2.10</ecNumber>
    </recommendedName>
    <alternativeName>
        <fullName evidence="9">IGP synthase cyclase subunit</fullName>
    </alternativeName>
</protein>
<keyword evidence="5 11" id="KW-0028">Amino-acid biosynthesis</keyword>
<keyword evidence="6 11" id="KW-0368">Histidine biosynthesis</keyword>
<comment type="subunit">
    <text evidence="3">Heterodimer of HisH and HisF.</text>
</comment>
<dbReference type="InterPro" id="IPR050064">
    <property type="entry name" value="IGPS_HisA/HisF"/>
</dbReference>
<proteinExistence type="inferred from homology"/>
<dbReference type="GO" id="GO:0000107">
    <property type="term" value="F:imidazoleglycerol-phosphate synthase activity"/>
    <property type="evidence" value="ECO:0007669"/>
    <property type="project" value="InterPro"/>
</dbReference>
<dbReference type="InterPro" id="IPR004651">
    <property type="entry name" value="HisF"/>
</dbReference>
<dbReference type="InterPro" id="IPR011060">
    <property type="entry name" value="RibuloseP-bd_barrel"/>
</dbReference>
<dbReference type="CDD" id="cd04731">
    <property type="entry name" value="HisF"/>
    <property type="match status" value="1"/>
</dbReference>
<dbReference type="PANTHER" id="PTHR21235:SF2">
    <property type="entry name" value="IMIDAZOLE GLYCEROL PHOSPHATE SYNTHASE HISHF"/>
    <property type="match status" value="1"/>
</dbReference>
<gene>
    <name evidence="12" type="ORF">A2983_01170</name>
</gene>
<comment type="caution">
    <text evidence="12">The sequence shown here is derived from an EMBL/GenBank/DDBJ whole genome shotgun (WGS) entry which is preliminary data.</text>
</comment>
<dbReference type="SUPFAM" id="SSF51366">
    <property type="entry name" value="Ribulose-phoshate binding barrel"/>
    <property type="match status" value="1"/>
</dbReference>
<dbReference type="EC" id="4.3.2.10" evidence="4"/>
<dbReference type="InterPro" id="IPR006062">
    <property type="entry name" value="His_biosynth"/>
</dbReference>
<organism evidence="12 13">
    <name type="scientific">Candidatus Magasanikbacteria bacterium RIFCSPLOWO2_01_FULL_40_15</name>
    <dbReference type="NCBI Taxonomy" id="1798686"/>
    <lineage>
        <taxon>Bacteria</taxon>
        <taxon>Candidatus Magasanikiibacteriota</taxon>
    </lineage>
</organism>
<dbReference type="Pfam" id="PF00977">
    <property type="entry name" value="His_biosynth"/>
    <property type="match status" value="1"/>
</dbReference>
<evidence type="ECO:0000256" key="5">
    <source>
        <dbReference type="ARBA" id="ARBA00022605"/>
    </source>
</evidence>
<dbReference type="EMBL" id="MFQH01000007">
    <property type="protein sequence ID" value="OGH78539.1"/>
    <property type="molecule type" value="Genomic_DNA"/>
</dbReference>
<comment type="similarity">
    <text evidence="2 11">Belongs to the HisA/HisF family.</text>
</comment>
<keyword evidence="7" id="KW-0456">Lyase</keyword>
<dbReference type="UniPathway" id="UPA00031">
    <property type="reaction ID" value="UER00010"/>
</dbReference>
<dbReference type="PANTHER" id="PTHR21235">
    <property type="entry name" value="IMIDAZOLE GLYCEROL PHOSPHATE SYNTHASE SUBUNIT HISF/H IGP SYNTHASE SUBUNIT HISF/H"/>
    <property type="match status" value="1"/>
</dbReference>
<dbReference type="Gene3D" id="3.20.20.70">
    <property type="entry name" value="Aldolase class I"/>
    <property type="match status" value="1"/>
</dbReference>
<dbReference type="GO" id="GO:0016829">
    <property type="term" value="F:lyase activity"/>
    <property type="evidence" value="ECO:0007669"/>
    <property type="project" value="UniProtKB-KW"/>
</dbReference>
<name>A0A1F6N3P6_9BACT</name>
<evidence type="ECO:0000256" key="9">
    <source>
        <dbReference type="ARBA" id="ARBA00030264"/>
    </source>
</evidence>
<evidence type="ECO:0000313" key="13">
    <source>
        <dbReference type="Proteomes" id="UP000177040"/>
    </source>
</evidence>